<reference evidence="2 3" key="1">
    <citation type="journal article" date="2019" name="New Phytol.">
        <title>Comparative genomics reveals unique wood-decay strategies and fruiting body development in the Schizophyllaceae.</title>
        <authorList>
            <person name="Almasi E."/>
            <person name="Sahu N."/>
            <person name="Krizsan K."/>
            <person name="Balint B."/>
            <person name="Kovacs G.M."/>
            <person name="Kiss B."/>
            <person name="Cseklye J."/>
            <person name="Drula E."/>
            <person name="Henrissat B."/>
            <person name="Nagy I."/>
            <person name="Chovatia M."/>
            <person name="Adam C."/>
            <person name="LaButti K."/>
            <person name="Lipzen A."/>
            <person name="Riley R."/>
            <person name="Grigoriev I.V."/>
            <person name="Nagy L.G."/>
        </authorList>
    </citation>
    <scope>NUCLEOTIDE SEQUENCE [LARGE SCALE GENOMIC DNA]</scope>
    <source>
        <strain evidence="2 3">NL-1724</strain>
    </source>
</reference>
<evidence type="ECO:0000313" key="3">
    <source>
        <dbReference type="Proteomes" id="UP000320762"/>
    </source>
</evidence>
<name>A0A550CKF7_9AGAR</name>
<dbReference type="EMBL" id="VDMD01000005">
    <property type="protein sequence ID" value="TRM65291.1"/>
    <property type="molecule type" value="Genomic_DNA"/>
</dbReference>
<feature type="chain" id="PRO_5022043582" evidence="1">
    <location>
        <begin position="20"/>
        <end position="128"/>
    </location>
</feature>
<organism evidence="2 3">
    <name type="scientific">Schizophyllum amplum</name>
    <dbReference type="NCBI Taxonomy" id="97359"/>
    <lineage>
        <taxon>Eukaryota</taxon>
        <taxon>Fungi</taxon>
        <taxon>Dikarya</taxon>
        <taxon>Basidiomycota</taxon>
        <taxon>Agaricomycotina</taxon>
        <taxon>Agaricomycetes</taxon>
        <taxon>Agaricomycetidae</taxon>
        <taxon>Agaricales</taxon>
        <taxon>Schizophyllaceae</taxon>
        <taxon>Schizophyllum</taxon>
    </lineage>
</organism>
<dbReference type="AlphaFoldDB" id="A0A550CKF7"/>
<dbReference type="Proteomes" id="UP000320762">
    <property type="component" value="Unassembled WGS sequence"/>
</dbReference>
<evidence type="ECO:0000256" key="1">
    <source>
        <dbReference type="SAM" id="SignalP"/>
    </source>
</evidence>
<dbReference type="OrthoDB" id="4727851at2759"/>
<feature type="signal peptide" evidence="1">
    <location>
        <begin position="1"/>
        <end position="19"/>
    </location>
</feature>
<proteinExistence type="predicted"/>
<comment type="caution">
    <text evidence="2">The sequence shown here is derived from an EMBL/GenBank/DDBJ whole genome shotgun (WGS) entry which is preliminary data.</text>
</comment>
<sequence length="128" mass="13569">MFATKLFLAAAVAATVVVADDYVKCETTDGSPKLKGCQDLSTGFQQGADPDCAQPYGSGCRTTASNNEGCAFVLCMQDGTEPQCSDPDSAGRFTQQVIDQCASNGKVGGYYHQDLGDGHYLNYEFTNP</sequence>
<keyword evidence="1" id="KW-0732">Signal</keyword>
<accession>A0A550CKF7</accession>
<gene>
    <name evidence="2" type="ORF">BD626DRAFT_216325</name>
</gene>
<protein>
    <submittedName>
        <fullName evidence="2">Uncharacterized protein</fullName>
    </submittedName>
</protein>
<evidence type="ECO:0000313" key="2">
    <source>
        <dbReference type="EMBL" id="TRM65291.1"/>
    </source>
</evidence>
<keyword evidence="3" id="KW-1185">Reference proteome</keyword>